<reference evidence="1" key="1">
    <citation type="submission" date="2020-10" db="EMBL/GenBank/DDBJ databases">
        <authorList>
            <person name="Gilroy R."/>
        </authorList>
    </citation>
    <scope>NUCLEOTIDE SEQUENCE</scope>
    <source>
        <strain evidence="1">ChiSjej3B21-11622</strain>
    </source>
</reference>
<comment type="caution">
    <text evidence="1">The sequence shown here is derived from an EMBL/GenBank/DDBJ whole genome shotgun (WGS) entry which is preliminary data.</text>
</comment>
<sequence length="353" mass="39209">MRTKVIGFLFLLAIMASVGVIYFAESQQAEKAELSGYVGGEKIGLLEDEEVGKILDEEYRISIDYAKAGSLDMVTEDLEGKDYLFPSSSIALEYYESMYGKPERSEIVFNTPIVLYTYEKVLAALEQQGMVTRSREVCFVDMEKLLSLILEEKVWSDIGLSELYGKIAVDTTDPAKSNSGNMFAALVANVLNGGETLTEADLAEILPKLQEIFGRLGYMETSSADLFSQFLRMGIGAKPIIAGYESQLLEYAVQEPEEYERIKEDVVMLYPAPTVWSAHVLIALDEDGSRLIDGMLDEKIQDIGWKQHGFRTGNYSITEDVKEIKVPGVAEDVTSVTPVPSFDVMEKIIEGLS</sequence>
<evidence type="ECO:0000313" key="1">
    <source>
        <dbReference type="EMBL" id="HIQ97921.1"/>
    </source>
</evidence>
<evidence type="ECO:0000313" key="2">
    <source>
        <dbReference type="Proteomes" id="UP000886886"/>
    </source>
</evidence>
<reference evidence="1" key="2">
    <citation type="journal article" date="2021" name="PeerJ">
        <title>Extensive microbial diversity within the chicken gut microbiome revealed by metagenomics and culture.</title>
        <authorList>
            <person name="Gilroy R."/>
            <person name="Ravi A."/>
            <person name="Getino M."/>
            <person name="Pursley I."/>
            <person name="Horton D.L."/>
            <person name="Alikhan N.F."/>
            <person name="Baker D."/>
            <person name="Gharbi K."/>
            <person name="Hall N."/>
            <person name="Watson M."/>
            <person name="Adriaenssens E.M."/>
            <person name="Foster-Nyarko E."/>
            <person name="Jarju S."/>
            <person name="Secka A."/>
            <person name="Antonio M."/>
            <person name="Oren A."/>
            <person name="Chaudhuri R.R."/>
            <person name="La Ragione R."/>
            <person name="Hildebrand F."/>
            <person name="Pallen M.J."/>
        </authorList>
    </citation>
    <scope>NUCLEOTIDE SEQUENCE</scope>
    <source>
        <strain evidence="1">ChiSjej3B21-11622</strain>
    </source>
</reference>
<name>A0A9D0ZYK0_9FIRM</name>
<dbReference type="EMBL" id="DVFT01000225">
    <property type="protein sequence ID" value="HIQ97921.1"/>
    <property type="molecule type" value="Genomic_DNA"/>
</dbReference>
<dbReference type="Proteomes" id="UP000886886">
    <property type="component" value="Unassembled WGS sequence"/>
</dbReference>
<gene>
    <name evidence="1" type="ORF">IAB26_15330</name>
</gene>
<dbReference type="AlphaFoldDB" id="A0A9D0ZYK0"/>
<organism evidence="1 2">
    <name type="scientific">Candidatus Limivivens merdigallinarum</name>
    <dbReference type="NCBI Taxonomy" id="2840859"/>
    <lineage>
        <taxon>Bacteria</taxon>
        <taxon>Bacillati</taxon>
        <taxon>Bacillota</taxon>
        <taxon>Clostridia</taxon>
        <taxon>Lachnospirales</taxon>
        <taxon>Lachnospiraceae</taxon>
        <taxon>Lachnospiraceae incertae sedis</taxon>
        <taxon>Candidatus Limivivens</taxon>
    </lineage>
</organism>
<accession>A0A9D0ZYK0</accession>
<protein>
    <submittedName>
        <fullName evidence="1">Uncharacterized protein</fullName>
    </submittedName>
</protein>
<proteinExistence type="predicted"/>